<feature type="transmembrane region" description="Helical" evidence="8">
    <location>
        <begin position="383"/>
        <end position="402"/>
    </location>
</feature>
<dbReference type="STRING" id="1122170.GCA_000701265_01324"/>
<dbReference type="PANTHER" id="PTHR43528">
    <property type="entry name" value="ALPHA-KETOGLUTARATE PERMEASE"/>
    <property type="match status" value="1"/>
</dbReference>
<proteinExistence type="predicted"/>
<keyword evidence="2" id="KW-0813">Transport</keyword>
<dbReference type="GO" id="GO:0015293">
    <property type="term" value="F:symporter activity"/>
    <property type="evidence" value="ECO:0007669"/>
    <property type="project" value="UniProtKB-KW"/>
</dbReference>
<comment type="subcellular location">
    <subcellularLocation>
        <location evidence="1">Cell membrane</location>
        <topology evidence="1">Multi-pass membrane protein</topology>
    </subcellularLocation>
</comment>
<feature type="transmembrane region" description="Helical" evidence="8">
    <location>
        <begin position="44"/>
        <end position="70"/>
    </location>
</feature>
<dbReference type="Pfam" id="PF07690">
    <property type="entry name" value="MFS_1"/>
    <property type="match status" value="1"/>
</dbReference>
<reference evidence="10 11" key="1">
    <citation type="submission" date="2018-06" db="EMBL/GenBank/DDBJ databases">
        <authorList>
            <consortium name="Pathogen Informatics"/>
            <person name="Doyle S."/>
        </authorList>
    </citation>
    <scope>NUCLEOTIDE SEQUENCE [LARGE SCALE GENOMIC DNA]</scope>
    <source>
        <strain evidence="10 11">NCTC11532</strain>
    </source>
</reference>
<dbReference type="AlphaFoldDB" id="A0A378LWB6"/>
<dbReference type="InterPro" id="IPR051084">
    <property type="entry name" value="H+-coupled_symporters"/>
</dbReference>
<feature type="transmembrane region" description="Helical" evidence="8">
    <location>
        <begin position="154"/>
        <end position="172"/>
    </location>
</feature>
<evidence type="ECO:0000313" key="10">
    <source>
        <dbReference type="EMBL" id="STY31359.1"/>
    </source>
</evidence>
<dbReference type="Proteomes" id="UP000255297">
    <property type="component" value="Unassembled WGS sequence"/>
</dbReference>
<dbReference type="SUPFAM" id="SSF103473">
    <property type="entry name" value="MFS general substrate transporter"/>
    <property type="match status" value="1"/>
</dbReference>
<feature type="transmembrane region" description="Helical" evidence="8">
    <location>
        <begin position="229"/>
        <end position="251"/>
    </location>
</feature>
<gene>
    <name evidence="10" type="primary">tphA</name>
    <name evidence="10" type="ORF">NCTC11532_02860</name>
</gene>
<feature type="transmembrane region" description="Helical" evidence="8">
    <location>
        <begin position="271"/>
        <end position="291"/>
    </location>
</feature>
<name>A0A378LWB6_9GAMM</name>
<sequence length="420" mass="46666">MKLKQHALFAAVCGNFIEWYDFALYLLLAPILAKHFFPQTAQHLALLGTLTVYAVSFFFRPLGGILFGYLGDRFGRRFALRWSITGLTSLSIVLACLPDYSQIGSFATISLCLCRIAQGLCLGGEFAGSMIYLSESAAPHRRSFFSSLSNNGSNLGIMIASMSTIGLTALLGEASVSAWGYRVLFLFGGLIGVIGFNFRADLKESSEFLAHTSREKNPLKTVLKYHRPALWRLFCVVNVGAVGSYALMGYVSTFLQQELNYSLNEAVQYETLFISFSLILVPVFALFADYLGAKRLLVWCCLLYLVTAIPVFYFLYIYQEPFFLMILFLVYSIEEACVPALMREYFPVHLRYTAASLSYNLSMGLVGGLSPVLGHFLIANLQLPYGIAYLLIGASLSALWGLRFLSFRNIAVNDCSSEIL</sequence>
<evidence type="ECO:0000256" key="3">
    <source>
        <dbReference type="ARBA" id="ARBA00022475"/>
    </source>
</evidence>
<feature type="transmembrane region" description="Helical" evidence="8">
    <location>
        <begin position="178"/>
        <end position="198"/>
    </location>
</feature>
<organism evidence="10 11">
    <name type="scientific">Legionella wadsworthii</name>
    <dbReference type="NCBI Taxonomy" id="28088"/>
    <lineage>
        <taxon>Bacteria</taxon>
        <taxon>Pseudomonadati</taxon>
        <taxon>Pseudomonadota</taxon>
        <taxon>Gammaproteobacteria</taxon>
        <taxon>Legionellales</taxon>
        <taxon>Legionellaceae</taxon>
        <taxon>Legionella</taxon>
    </lineage>
</organism>
<dbReference type="GO" id="GO:0005886">
    <property type="term" value="C:plasma membrane"/>
    <property type="evidence" value="ECO:0007669"/>
    <property type="project" value="UniProtKB-SubCell"/>
</dbReference>
<evidence type="ECO:0000256" key="5">
    <source>
        <dbReference type="ARBA" id="ARBA00022847"/>
    </source>
</evidence>
<protein>
    <submittedName>
        <fullName evidence="10">Proline/betaine transport protein homolog</fullName>
    </submittedName>
</protein>
<feature type="transmembrane region" description="Helical" evidence="8">
    <location>
        <begin position="354"/>
        <end position="377"/>
    </location>
</feature>
<evidence type="ECO:0000256" key="4">
    <source>
        <dbReference type="ARBA" id="ARBA00022692"/>
    </source>
</evidence>
<evidence type="ECO:0000259" key="9">
    <source>
        <dbReference type="PROSITE" id="PS50850"/>
    </source>
</evidence>
<dbReference type="PROSITE" id="PS50850">
    <property type="entry name" value="MFS"/>
    <property type="match status" value="1"/>
</dbReference>
<keyword evidence="6 8" id="KW-1133">Transmembrane helix</keyword>
<evidence type="ECO:0000256" key="6">
    <source>
        <dbReference type="ARBA" id="ARBA00022989"/>
    </source>
</evidence>
<dbReference type="PANTHER" id="PTHR43528:SF1">
    <property type="entry name" value="ALPHA-KETOGLUTARATE PERMEASE"/>
    <property type="match status" value="1"/>
</dbReference>
<feature type="domain" description="Major facilitator superfamily (MFS) profile" evidence="9">
    <location>
        <begin position="7"/>
        <end position="412"/>
    </location>
</feature>
<accession>A0A378LWB6</accession>
<evidence type="ECO:0000313" key="11">
    <source>
        <dbReference type="Proteomes" id="UP000255297"/>
    </source>
</evidence>
<keyword evidence="5" id="KW-0769">Symport</keyword>
<dbReference type="InterPro" id="IPR020846">
    <property type="entry name" value="MFS_dom"/>
</dbReference>
<evidence type="ECO:0000256" key="2">
    <source>
        <dbReference type="ARBA" id="ARBA00022448"/>
    </source>
</evidence>
<dbReference type="RefSeq" id="WP_031566369.1">
    <property type="nucleotide sequence ID" value="NZ_CAAAIS010000006.1"/>
</dbReference>
<evidence type="ECO:0000256" key="1">
    <source>
        <dbReference type="ARBA" id="ARBA00004651"/>
    </source>
</evidence>
<feature type="transmembrane region" description="Helical" evidence="8">
    <location>
        <begin position="7"/>
        <end position="32"/>
    </location>
</feature>
<dbReference type="InterPro" id="IPR011701">
    <property type="entry name" value="MFS"/>
</dbReference>
<evidence type="ECO:0000256" key="7">
    <source>
        <dbReference type="ARBA" id="ARBA00023136"/>
    </source>
</evidence>
<feature type="transmembrane region" description="Helical" evidence="8">
    <location>
        <begin position="296"/>
        <end position="316"/>
    </location>
</feature>
<keyword evidence="4 8" id="KW-0812">Transmembrane</keyword>
<keyword evidence="7 8" id="KW-0472">Membrane</keyword>
<dbReference type="EMBL" id="UGPB01000001">
    <property type="protein sequence ID" value="STY31359.1"/>
    <property type="molecule type" value="Genomic_DNA"/>
</dbReference>
<dbReference type="OrthoDB" id="3690818at2"/>
<dbReference type="Gene3D" id="1.20.1250.20">
    <property type="entry name" value="MFS general substrate transporter like domains"/>
    <property type="match status" value="2"/>
</dbReference>
<feature type="transmembrane region" description="Helical" evidence="8">
    <location>
        <begin position="322"/>
        <end position="342"/>
    </location>
</feature>
<keyword evidence="3" id="KW-1003">Cell membrane</keyword>
<keyword evidence="11" id="KW-1185">Reference proteome</keyword>
<dbReference type="InterPro" id="IPR036259">
    <property type="entry name" value="MFS_trans_sf"/>
</dbReference>
<evidence type="ECO:0000256" key="8">
    <source>
        <dbReference type="SAM" id="Phobius"/>
    </source>
</evidence>